<dbReference type="EMBL" id="BAABME010001546">
    <property type="protein sequence ID" value="GAA0150214.1"/>
    <property type="molecule type" value="Genomic_DNA"/>
</dbReference>
<sequence length="101" mass="11538">MSEEESFRGLLKVLNVENLKGMEKMVEVLIVDDNDEEASDDSWIREGVRLELSGNVFLFSFTDTAFSDDFFLSSSDFRRKSLIIDVFSPPMSNRKGTNQCN</sequence>
<evidence type="ECO:0000313" key="2">
    <source>
        <dbReference type="Proteomes" id="UP001454036"/>
    </source>
</evidence>
<name>A0AAV3PEV5_LITER</name>
<organism evidence="1 2">
    <name type="scientific">Lithospermum erythrorhizon</name>
    <name type="common">Purple gromwell</name>
    <name type="synonym">Lithospermum officinale var. erythrorhizon</name>
    <dbReference type="NCBI Taxonomy" id="34254"/>
    <lineage>
        <taxon>Eukaryota</taxon>
        <taxon>Viridiplantae</taxon>
        <taxon>Streptophyta</taxon>
        <taxon>Embryophyta</taxon>
        <taxon>Tracheophyta</taxon>
        <taxon>Spermatophyta</taxon>
        <taxon>Magnoliopsida</taxon>
        <taxon>eudicotyledons</taxon>
        <taxon>Gunneridae</taxon>
        <taxon>Pentapetalae</taxon>
        <taxon>asterids</taxon>
        <taxon>lamiids</taxon>
        <taxon>Boraginales</taxon>
        <taxon>Boraginaceae</taxon>
        <taxon>Boraginoideae</taxon>
        <taxon>Lithospermeae</taxon>
        <taxon>Lithospermum</taxon>
    </lineage>
</organism>
<protein>
    <submittedName>
        <fullName evidence="1">Uncharacterized protein</fullName>
    </submittedName>
</protein>
<gene>
    <name evidence="1" type="ORF">LIER_09205</name>
</gene>
<dbReference type="Proteomes" id="UP001454036">
    <property type="component" value="Unassembled WGS sequence"/>
</dbReference>
<comment type="caution">
    <text evidence="1">The sequence shown here is derived from an EMBL/GenBank/DDBJ whole genome shotgun (WGS) entry which is preliminary data.</text>
</comment>
<evidence type="ECO:0000313" key="1">
    <source>
        <dbReference type="EMBL" id="GAA0150214.1"/>
    </source>
</evidence>
<reference evidence="1 2" key="1">
    <citation type="submission" date="2024-01" db="EMBL/GenBank/DDBJ databases">
        <title>The complete chloroplast genome sequence of Lithospermum erythrorhizon: insights into the phylogenetic relationship among Boraginaceae species and the maternal lineages of purple gromwells.</title>
        <authorList>
            <person name="Okada T."/>
            <person name="Watanabe K."/>
        </authorList>
    </citation>
    <scope>NUCLEOTIDE SEQUENCE [LARGE SCALE GENOMIC DNA]</scope>
</reference>
<proteinExistence type="predicted"/>
<accession>A0AAV3PEV5</accession>
<dbReference type="AlphaFoldDB" id="A0AAV3PEV5"/>
<keyword evidence="2" id="KW-1185">Reference proteome</keyword>